<dbReference type="Proteomes" id="UP000218731">
    <property type="component" value="Plasmid pKF715C"/>
</dbReference>
<dbReference type="AlphaFoldDB" id="A0A1L7NQ03"/>
<dbReference type="RefSeq" id="WP_096427236.1">
    <property type="nucleotide sequence ID" value="NZ_AP015032.1"/>
</dbReference>
<protein>
    <submittedName>
        <fullName evidence="1">Uncharacterized protein</fullName>
    </submittedName>
</protein>
<sequence length="64" mass="6963">MSDTPRPVPPEKLAAVAELAAYIDETLTSAAQDALGRADNPLFFELPGTIKCVSFTQTIKRQEQ</sequence>
<geneLocation type="plasmid" evidence="2">
    <name>pkf715c dna</name>
</geneLocation>
<dbReference type="EMBL" id="AP015032">
    <property type="protein sequence ID" value="BAW27524.1"/>
    <property type="molecule type" value="Genomic_DNA"/>
</dbReference>
<proteinExistence type="predicted"/>
<accession>A0A1L7NQ03</accession>
<name>A0A1L7NQ03_PSEPU</name>
<gene>
    <name evidence="1" type="ORF">KF715C_pC910</name>
</gene>
<evidence type="ECO:0000313" key="1">
    <source>
        <dbReference type="EMBL" id="BAW27524.1"/>
    </source>
</evidence>
<keyword evidence="1" id="KW-0614">Plasmid</keyword>
<organism evidence="1 2">
    <name type="scientific">Pseudomonas putida</name>
    <name type="common">Arthrobacter siderocapsulatus</name>
    <dbReference type="NCBI Taxonomy" id="303"/>
    <lineage>
        <taxon>Bacteria</taxon>
        <taxon>Pseudomonadati</taxon>
        <taxon>Pseudomonadota</taxon>
        <taxon>Gammaproteobacteria</taxon>
        <taxon>Pseudomonadales</taxon>
        <taxon>Pseudomonadaceae</taxon>
        <taxon>Pseudomonas</taxon>
    </lineage>
</organism>
<evidence type="ECO:0000313" key="2">
    <source>
        <dbReference type="Proteomes" id="UP000218731"/>
    </source>
</evidence>
<reference evidence="1 2" key="1">
    <citation type="submission" date="2015-11" db="EMBL/GenBank/DDBJ databases">
        <title>Complete genome sequencing of a biphenyl-degrading bacterium, Pseudomonas putida KF715 (=NBRC110667).</title>
        <authorList>
            <person name="Suenaga H."/>
            <person name="Fujihara N."/>
            <person name="Watanabe T."/>
            <person name="Hirose J."/>
            <person name="Kimura N."/>
            <person name="Yamazoe A."/>
            <person name="Hosoyama A."/>
            <person name="Shimodaira J."/>
            <person name="Furukawa K."/>
        </authorList>
    </citation>
    <scope>NUCLEOTIDE SEQUENCE [LARGE SCALE GENOMIC DNA]</scope>
    <source>
        <strain evidence="1 2">KF715</strain>
        <plasmid evidence="2">Plasmid pkf715c dna</plasmid>
    </source>
</reference>